<gene>
    <name evidence="5" type="ORF">GCM10011366_11190</name>
</gene>
<comment type="caution">
    <text evidence="5">The sequence shown here is derived from an EMBL/GenBank/DDBJ whole genome shotgun (WGS) entry which is preliminary data.</text>
</comment>
<evidence type="ECO:0000256" key="3">
    <source>
        <dbReference type="SAM" id="MobiDB-lite"/>
    </source>
</evidence>
<dbReference type="Proteomes" id="UP000605670">
    <property type="component" value="Unassembled WGS sequence"/>
</dbReference>
<dbReference type="AlphaFoldDB" id="A0A917F5F6"/>
<dbReference type="CDD" id="cd07989">
    <property type="entry name" value="LPLAT_AGPAT-like"/>
    <property type="match status" value="1"/>
</dbReference>
<feature type="region of interest" description="Disordered" evidence="3">
    <location>
        <begin position="285"/>
        <end position="316"/>
    </location>
</feature>
<evidence type="ECO:0000313" key="6">
    <source>
        <dbReference type="Proteomes" id="UP000605670"/>
    </source>
</evidence>
<organism evidence="5 6">
    <name type="scientific">Ornithinimicrobium tianjinense</name>
    <dbReference type="NCBI Taxonomy" id="1195761"/>
    <lineage>
        <taxon>Bacteria</taxon>
        <taxon>Bacillati</taxon>
        <taxon>Actinomycetota</taxon>
        <taxon>Actinomycetes</taxon>
        <taxon>Micrococcales</taxon>
        <taxon>Ornithinimicrobiaceae</taxon>
        <taxon>Ornithinimicrobium</taxon>
    </lineage>
</organism>
<dbReference type="InterPro" id="IPR002123">
    <property type="entry name" value="Plipid/glycerol_acylTrfase"/>
</dbReference>
<reference evidence="5" key="2">
    <citation type="submission" date="2020-09" db="EMBL/GenBank/DDBJ databases">
        <authorList>
            <person name="Sun Q."/>
            <person name="Zhou Y."/>
        </authorList>
    </citation>
    <scope>NUCLEOTIDE SEQUENCE</scope>
    <source>
        <strain evidence="5">CGMCC 1.12160</strain>
    </source>
</reference>
<evidence type="ECO:0000313" key="5">
    <source>
        <dbReference type="EMBL" id="GGF45230.1"/>
    </source>
</evidence>
<dbReference type="SMART" id="SM00563">
    <property type="entry name" value="PlsC"/>
    <property type="match status" value="1"/>
</dbReference>
<keyword evidence="6" id="KW-1185">Reference proteome</keyword>
<dbReference type="SUPFAM" id="SSF69593">
    <property type="entry name" value="Glycerol-3-phosphate (1)-acyltransferase"/>
    <property type="match status" value="1"/>
</dbReference>
<evidence type="ECO:0000256" key="2">
    <source>
        <dbReference type="ARBA" id="ARBA00023315"/>
    </source>
</evidence>
<dbReference type="Pfam" id="PF01553">
    <property type="entry name" value="Acyltransferase"/>
    <property type="match status" value="1"/>
</dbReference>
<dbReference type="GO" id="GO:0003841">
    <property type="term" value="F:1-acylglycerol-3-phosphate O-acyltransferase activity"/>
    <property type="evidence" value="ECO:0007669"/>
    <property type="project" value="TreeGrafter"/>
</dbReference>
<accession>A0A917F5F6</accession>
<feature type="compositionally biased region" description="Basic and acidic residues" evidence="3">
    <location>
        <begin position="289"/>
        <end position="316"/>
    </location>
</feature>
<protein>
    <submittedName>
        <fullName evidence="5">1-acyl-sn-glycerol-3-phosphate acyltransferase</fullName>
    </submittedName>
</protein>
<keyword evidence="1" id="KW-0808">Transferase</keyword>
<keyword evidence="2 5" id="KW-0012">Acyltransferase</keyword>
<evidence type="ECO:0000259" key="4">
    <source>
        <dbReference type="SMART" id="SM00563"/>
    </source>
</evidence>
<dbReference type="PANTHER" id="PTHR10434:SF11">
    <property type="entry name" value="1-ACYL-SN-GLYCEROL-3-PHOSPHATE ACYLTRANSFERASE"/>
    <property type="match status" value="1"/>
</dbReference>
<dbReference type="GO" id="GO:0005886">
    <property type="term" value="C:plasma membrane"/>
    <property type="evidence" value="ECO:0007669"/>
    <property type="project" value="TreeGrafter"/>
</dbReference>
<sequence>MPVGRLGHVFILARHTAGRVGATEPPGETARAGEKDTAVIYWILKHLVVGPPVRLVFRPKVEGLRHIPADGPAILASNHLSFSDSIFLPLVVKRRITFPAKSEYFTGKGVKGWLTKQFFTLTGQIPIDRTGGKASQVALEKGLEVLRKGELFGIYPEGTRSPDGRLYRGKTGMARLALVAGVPIIPCAMIDTDKAQPTGQKIPNVVRVGVRIGAPMSWPQYAGMEDRREVLREITDDVMRELQRLSGQEYVDEYAATVKERLATAARSGLEHAKGGLTQVREGAAEGLSHAREGLSHAREGLGAAKDRLTPRQKGD</sequence>
<proteinExistence type="predicted"/>
<reference evidence="5" key="1">
    <citation type="journal article" date="2014" name="Int. J. Syst. Evol. Microbiol.">
        <title>Complete genome sequence of Corynebacterium casei LMG S-19264T (=DSM 44701T), isolated from a smear-ripened cheese.</title>
        <authorList>
            <consortium name="US DOE Joint Genome Institute (JGI-PGF)"/>
            <person name="Walter F."/>
            <person name="Albersmeier A."/>
            <person name="Kalinowski J."/>
            <person name="Ruckert C."/>
        </authorList>
    </citation>
    <scope>NUCLEOTIDE SEQUENCE</scope>
    <source>
        <strain evidence="5">CGMCC 1.12160</strain>
    </source>
</reference>
<dbReference type="GO" id="GO:0006654">
    <property type="term" value="P:phosphatidic acid biosynthetic process"/>
    <property type="evidence" value="ECO:0007669"/>
    <property type="project" value="TreeGrafter"/>
</dbReference>
<evidence type="ECO:0000256" key="1">
    <source>
        <dbReference type="ARBA" id="ARBA00022679"/>
    </source>
</evidence>
<feature type="domain" description="Phospholipid/glycerol acyltransferase" evidence="4">
    <location>
        <begin position="73"/>
        <end position="192"/>
    </location>
</feature>
<name>A0A917F5F6_9MICO</name>
<dbReference type="PANTHER" id="PTHR10434">
    <property type="entry name" value="1-ACYL-SN-GLYCEROL-3-PHOSPHATE ACYLTRANSFERASE"/>
    <property type="match status" value="1"/>
</dbReference>
<dbReference type="EMBL" id="BMEM01000001">
    <property type="protein sequence ID" value="GGF45230.1"/>
    <property type="molecule type" value="Genomic_DNA"/>
</dbReference>